<feature type="region of interest" description="Disordered" evidence="1">
    <location>
        <begin position="85"/>
        <end position="107"/>
    </location>
</feature>
<keyword evidence="3" id="KW-1185">Reference proteome</keyword>
<proteinExistence type="predicted"/>
<evidence type="ECO:0000313" key="2">
    <source>
        <dbReference type="EMBL" id="QJR13510.1"/>
    </source>
</evidence>
<dbReference type="KEGG" id="upl:DSM104440_00294"/>
<organism evidence="2 3">
    <name type="scientific">Usitatibacter palustris</name>
    <dbReference type="NCBI Taxonomy" id="2732487"/>
    <lineage>
        <taxon>Bacteria</taxon>
        <taxon>Pseudomonadati</taxon>
        <taxon>Pseudomonadota</taxon>
        <taxon>Betaproteobacteria</taxon>
        <taxon>Nitrosomonadales</taxon>
        <taxon>Usitatibacteraceae</taxon>
        <taxon>Usitatibacter</taxon>
    </lineage>
</organism>
<evidence type="ECO:0000256" key="1">
    <source>
        <dbReference type="SAM" id="MobiDB-lite"/>
    </source>
</evidence>
<dbReference type="InterPro" id="IPR025528">
    <property type="entry name" value="BrnA_antitoxin"/>
</dbReference>
<reference evidence="2 3" key="1">
    <citation type="submission" date="2020-04" db="EMBL/GenBank/DDBJ databases">
        <title>Usitatibacter rugosus gen. nov., sp. nov. and Usitatibacter palustris sp. nov., novel members of Usitatibacteraceae fam. nov. within the order Nitrosomonadales isolated from soil.</title>
        <authorList>
            <person name="Huber K.J."/>
            <person name="Neumann-Schaal M."/>
            <person name="Geppert A."/>
            <person name="Luckner M."/>
            <person name="Wanner G."/>
            <person name="Overmann J."/>
        </authorList>
    </citation>
    <scope>NUCLEOTIDE SEQUENCE [LARGE SCALE GENOMIC DNA]</scope>
    <source>
        <strain evidence="2 3">Swamp67</strain>
    </source>
</reference>
<dbReference type="Proteomes" id="UP000503096">
    <property type="component" value="Chromosome"/>
</dbReference>
<gene>
    <name evidence="2" type="ORF">DSM104440_00294</name>
</gene>
<accession>A0A6M4H222</accession>
<dbReference type="InParanoid" id="A0A6M4H222"/>
<dbReference type="AlphaFoldDB" id="A0A6M4H222"/>
<name>A0A6M4H222_9PROT</name>
<protein>
    <recommendedName>
        <fullName evidence="4">CopG family transcriptional regulator</fullName>
    </recommendedName>
</protein>
<sequence>MKPEYDFSKGKRGAVIPEKGKTRISIFIDNAVLAEFRARAEKAGSGYQTMMNEALRSYLSQLEQPVTERALRQILRQEMPEYLRGLTARSSGRDAPVASGSRRRRST</sequence>
<dbReference type="EMBL" id="CP053073">
    <property type="protein sequence ID" value="QJR13510.1"/>
    <property type="molecule type" value="Genomic_DNA"/>
</dbReference>
<dbReference type="Pfam" id="PF14384">
    <property type="entry name" value="BrnA_antitoxin"/>
    <property type="match status" value="1"/>
</dbReference>
<dbReference type="RefSeq" id="WP_171160140.1">
    <property type="nucleotide sequence ID" value="NZ_CP053073.1"/>
</dbReference>
<evidence type="ECO:0008006" key="4">
    <source>
        <dbReference type="Google" id="ProtNLM"/>
    </source>
</evidence>
<evidence type="ECO:0000313" key="3">
    <source>
        <dbReference type="Proteomes" id="UP000503096"/>
    </source>
</evidence>